<feature type="non-terminal residue" evidence="1">
    <location>
        <position position="64"/>
    </location>
</feature>
<dbReference type="Proteomes" id="UP001159363">
    <property type="component" value="Chromosome 2"/>
</dbReference>
<protein>
    <submittedName>
        <fullName evidence="1">Uncharacterized protein</fullName>
    </submittedName>
</protein>
<evidence type="ECO:0000313" key="2">
    <source>
        <dbReference type="Proteomes" id="UP001159363"/>
    </source>
</evidence>
<name>A0ABQ9I693_9NEOP</name>
<gene>
    <name evidence="1" type="ORF">PR048_004431</name>
</gene>
<evidence type="ECO:0000313" key="1">
    <source>
        <dbReference type="EMBL" id="KAJ8891876.1"/>
    </source>
</evidence>
<reference evidence="1 2" key="1">
    <citation type="submission" date="2023-02" db="EMBL/GenBank/DDBJ databases">
        <title>LHISI_Scaffold_Assembly.</title>
        <authorList>
            <person name="Stuart O.P."/>
            <person name="Cleave R."/>
            <person name="Magrath M.J.L."/>
            <person name="Mikheyev A.S."/>
        </authorList>
    </citation>
    <scope>NUCLEOTIDE SEQUENCE [LARGE SCALE GENOMIC DNA]</scope>
    <source>
        <strain evidence="1">Daus_M_001</strain>
        <tissue evidence="1">Leg muscle</tissue>
    </source>
</reference>
<comment type="caution">
    <text evidence="1">The sequence shown here is derived from an EMBL/GenBank/DDBJ whole genome shotgun (WGS) entry which is preliminary data.</text>
</comment>
<dbReference type="EMBL" id="JARBHB010000002">
    <property type="protein sequence ID" value="KAJ8891876.1"/>
    <property type="molecule type" value="Genomic_DNA"/>
</dbReference>
<accession>A0ABQ9I693</accession>
<proteinExistence type="predicted"/>
<keyword evidence="2" id="KW-1185">Reference proteome</keyword>
<sequence length="64" mass="7604">MERVDQPLYKLIKTMENEKYNTYLNRKTVGSLLYLSTTNRPDIVYALCRASQKSCDPTKRDWQD</sequence>
<organism evidence="1 2">
    <name type="scientific">Dryococelus australis</name>
    <dbReference type="NCBI Taxonomy" id="614101"/>
    <lineage>
        <taxon>Eukaryota</taxon>
        <taxon>Metazoa</taxon>
        <taxon>Ecdysozoa</taxon>
        <taxon>Arthropoda</taxon>
        <taxon>Hexapoda</taxon>
        <taxon>Insecta</taxon>
        <taxon>Pterygota</taxon>
        <taxon>Neoptera</taxon>
        <taxon>Polyneoptera</taxon>
        <taxon>Phasmatodea</taxon>
        <taxon>Verophasmatodea</taxon>
        <taxon>Anareolatae</taxon>
        <taxon>Phasmatidae</taxon>
        <taxon>Eurycanthinae</taxon>
        <taxon>Dryococelus</taxon>
    </lineage>
</organism>